<feature type="signal peptide" evidence="1">
    <location>
        <begin position="1"/>
        <end position="18"/>
    </location>
</feature>
<protein>
    <submittedName>
        <fullName evidence="2">Uncharacterized protein</fullName>
    </submittedName>
</protein>
<evidence type="ECO:0000313" key="2">
    <source>
        <dbReference type="EMBL" id="CAD9707626.1"/>
    </source>
</evidence>
<accession>A0A7S2WTW5</accession>
<name>A0A7S2WTW5_9STRA</name>
<dbReference type="AlphaFoldDB" id="A0A7S2WTW5"/>
<organism evidence="2">
    <name type="scientific">Rhizochromulina marina</name>
    <dbReference type="NCBI Taxonomy" id="1034831"/>
    <lineage>
        <taxon>Eukaryota</taxon>
        <taxon>Sar</taxon>
        <taxon>Stramenopiles</taxon>
        <taxon>Ochrophyta</taxon>
        <taxon>Dictyochophyceae</taxon>
        <taxon>Rhizochromulinales</taxon>
        <taxon>Rhizochromulina</taxon>
    </lineage>
</organism>
<dbReference type="PROSITE" id="PS51257">
    <property type="entry name" value="PROKAR_LIPOPROTEIN"/>
    <property type="match status" value="1"/>
</dbReference>
<gene>
    <name evidence="2" type="ORF">RMAR1173_LOCUS18617</name>
</gene>
<reference evidence="2" key="1">
    <citation type="submission" date="2021-01" db="EMBL/GenBank/DDBJ databases">
        <authorList>
            <person name="Corre E."/>
            <person name="Pelletier E."/>
            <person name="Niang G."/>
            <person name="Scheremetjew M."/>
            <person name="Finn R."/>
            <person name="Kale V."/>
            <person name="Holt S."/>
            <person name="Cochrane G."/>
            <person name="Meng A."/>
            <person name="Brown T."/>
            <person name="Cohen L."/>
        </authorList>
    </citation>
    <scope>NUCLEOTIDE SEQUENCE</scope>
    <source>
        <strain evidence="2">CCMP1243</strain>
    </source>
</reference>
<proteinExistence type="predicted"/>
<keyword evidence="1" id="KW-0732">Signal</keyword>
<dbReference type="EMBL" id="HBHJ01028137">
    <property type="protein sequence ID" value="CAD9707626.1"/>
    <property type="molecule type" value="Transcribed_RNA"/>
</dbReference>
<evidence type="ECO:0000256" key="1">
    <source>
        <dbReference type="SAM" id="SignalP"/>
    </source>
</evidence>
<feature type="chain" id="PRO_5031136808" evidence="1">
    <location>
        <begin position="19"/>
        <end position="135"/>
    </location>
</feature>
<sequence length="135" mass="14389">MRVTSLLLLPLLVVAARGGPSQASAIGCSLGRPVAQAVLDVPRGGASWFAGMHPFGYKLSALGAQFLELEGARNCDVGRFLASFKSTLKGGRKTTSAIKSEWLELVRYAKTGEASRIYRTVDTLLAFVVKAGFIE</sequence>